<feature type="domain" description="Peptidase M20 dimerisation" evidence="16">
    <location>
        <begin position="167"/>
        <end position="271"/>
    </location>
</feature>
<keyword evidence="10" id="KW-0862">Zinc</keyword>
<dbReference type="GO" id="GO:0009089">
    <property type="term" value="P:lysine biosynthetic process via diaminopimelate"/>
    <property type="evidence" value="ECO:0007669"/>
    <property type="project" value="UniProtKB-UniRule"/>
</dbReference>
<evidence type="ECO:0000256" key="2">
    <source>
        <dbReference type="ARBA" id="ARBA00005130"/>
    </source>
</evidence>
<evidence type="ECO:0000256" key="4">
    <source>
        <dbReference type="ARBA" id="ARBA00011738"/>
    </source>
</evidence>
<name>A0A6S6SPX8_9BACT</name>
<evidence type="ECO:0000256" key="13">
    <source>
        <dbReference type="ARBA" id="ARBA00023285"/>
    </source>
</evidence>
<dbReference type="Pfam" id="PF01546">
    <property type="entry name" value="Peptidase_M20"/>
    <property type="match status" value="1"/>
</dbReference>
<evidence type="ECO:0000256" key="10">
    <source>
        <dbReference type="ARBA" id="ARBA00022833"/>
    </source>
</evidence>
<dbReference type="InterPro" id="IPR001261">
    <property type="entry name" value="ArgE/DapE_CS"/>
</dbReference>
<dbReference type="HAMAP" id="MF_01690">
    <property type="entry name" value="DapE"/>
    <property type="match status" value="1"/>
</dbReference>
<dbReference type="PANTHER" id="PTHR43808:SF31">
    <property type="entry name" value="N-ACETYL-L-CITRULLINE DEACETYLASE"/>
    <property type="match status" value="1"/>
</dbReference>
<evidence type="ECO:0000256" key="8">
    <source>
        <dbReference type="ARBA" id="ARBA00022723"/>
    </source>
</evidence>
<dbReference type="InterPro" id="IPR011650">
    <property type="entry name" value="Peptidase_M20_dimer"/>
</dbReference>
<reference evidence="17" key="1">
    <citation type="submission" date="2020-01" db="EMBL/GenBank/DDBJ databases">
        <authorList>
            <person name="Meier V. D."/>
            <person name="Meier V D."/>
        </authorList>
    </citation>
    <scope>NUCLEOTIDE SEQUENCE</scope>
    <source>
        <strain evidence="17">HLG_WM_MAG_12</strain>
    </source>
</reference>
<evidence type="ECO:0000256" key="5">
    <source>
        <dbReference type="ARBA" id="ARBA00011921"/>
    </source>
</evidence>
<dbReference type="AlphaFoldDB" id="A0A6S6SPX8"/>
<evidence type="ECO:0000256" key="11">
    <source>
        <dbReference type="ARBA" id="ARBA00022915"/>
    </source>
</evidence>
<evidence type="ECO:0000256" key="12">
    <source>
        <dbReference type="ARBA" id="ARBA00023154"/>
    </source>
</evidence>
<comment type="cofactor">
    <cofactor evidence="1">
        <name>Zn(2+)</name>
        <dbReference type="ChEBI" id="CHEBI:29105"/>
    </cofactor>
</comment>
<dbReference type="InterPro" id="IPR050072">
    <property type="entry name" value="Peptidase_M20A"/>
</dbReference>
<dbReference type="GO" id="GO:0009014">
    <property type="term" value="F:succinyl-diaminopimelate desuccinylase activity"/>
    <property type="evidence" value="ECO:0007669"/>
    <property type="project" value="UniProtKB-UniRule"/>
</dbReference>
<dbReference type="Gene3D" id="1.10.150.900">
    <property type="match status" value="1"/>
</dbReference>
<evidence type="ECO:0000313" key="17">
    <source>
        <dbReference type="EMBL" id="CAA6806742.1"/>
    </source>
</evidence>
<dbReference type="NCBIfam" id="TIGR01246">
    <property type="entry name" value="dapE_proteo"/>
    <property type="match status" value="1"/>
</dbReference>
<organism evidence="17">
    <name type="scientific">uncultured Campylobacterales bacterium</name>
    <dbReference type="NCBI Taxonomy" id="352960"/>
    <lineage>
        <taxon>Bacteria</taxon>
        <taxon>Pseudomonadati</taxon>
        <taxon>Campylobacterota</taxon>
        <taxon>Epsilonproteobacteria</taxon>
        <taxon>Campylobacterales</taxon>
        <taxon>environmental samples</taxon>
    </lineage>
</organism>
<keyword evidence="9 17" id="KW-0378">Hydrolase</keyword>
<evidence type="ECO:0000256" key="14">
    <source>
        <dbReference type="ARBA" id="ARBA00051301"/>
    </source>
</evidence>
<dbReference type="UniPathway" id="UPA00034">
    <property type="reaction ID" value="UER00021"/>
</dbReference>
<keyword evidence="13" id="KW-0170">Cobalt</keyword>
<dbReference type="GO" id="GO:0008777">
    <property type="term" value="F:acetylornithine deacetylase activity"/>
    <property type="evidence" value="ECO:0007669"/>
    <property type="project" value="TreeGrafter"/>
</dbReference>
<protein>
    <recommendedName>
        <fullName evidence="6 15">Succinyl-diaminopimelate desuccinylase</fullName>
        <ecNumber evidence="5 15">3.5.1.18</ecNumber>
    </recommendedName>
</protein>
<comment type="subunit">
    <text evidence="4">Homodimer.</text>
</comment>
<dbReference type="InterPro" id="IPR036264">
    <property type="entry name" value="Bact_exopeptidase_dim_dom"/>
</dbReference>
<keyword evidence="11" id="KW-0220">Diaminopimelate biosynthesis</keyword>
<dbReference type="GO" id="GO:0006526">
    <property type="term" value="P:L-arginine biosynthetic process"/>
    <property type="evidence" value="ECO:0007669"/>
    <property type="project" value="TreeGrafter"/>
</dbReference>
<keyword evidence="7" id="KW-0028">Amino-acid biosynthesis</keyword>
<comment type="catalytic activity">
    <reaction evidence="14">
        <text>N-succinyl-(2S,6S)-2,6-diaminopimelate + H2O = (2S,6S)-2,6-diaminopimelate + succinate</text>
        <dbReference type="Rhea" id="RHEA:22608"/>
        <dbReference type="ChEBI" id="CHEBI:15377"/>
        <dbReference type="ChEBI" id="CHEBI:30031"/>
        <dbReference type="ChEBI" id="CHEBI:57609"/>
        <dbReference type="ChEBI" id="CHEBI:58087"/>
        <dbReference type="EC" id="3.5.1.18"/>
    </reaction>
</comment>
<dbReference type="EMBL" id="CACVAW010000023">
    <property type="protein sequence ID" value="CAA6806742.1"/>
    <property type="molecule type" value="Genomic_DNA"/>
</dbReference>
<dbReference type="PROSITE" id="PS00759">
    <property type="entry name" value="ARGE_DAPE_CPG2_2"/>
    <property type="match status" value="1"/>
</dbReference>
<proteinExistence type="inferred from homology"/>
<dbReference type="Gene3D" id="3.30.70.360">
    <property type="match status" value="1"/>
</dbReference>
<comment type="pathway">
    <text evidence="2">Amino-acid biosynthesis; L-lysine biosynthesis via DAP pathway; LL-2,6-diaminopimelate from (S)-tetrahydrodipicolinate (succinylase route): step 3/3.</text>
</comment>
<keyword evidence="12" id="KW-0457">Lysine biosynthesis</keyword>
<dbReference type="SUPFAM" id="SSF55031">
    <property type="entry name" value="Bacterial exopeptidase dimerisation domain"/>
    <property type="match status" value="1"/>
</dbReference>
<gene>
    <name evidence="17" type="ORF">HELGO_WM13654</name>
</gene>
<evidence type="ECO:0000256" key="15">
    <source>
        <dbReference type="NCBIfam" id="TIGR01246"/>
    </source>
</evidence>
<evidence type="ECO:0000256" key="9">
    <source>
        <dbReference type="ARBA" id="ARBA00022801"/>
    </source>
</evidence>
<dbReference type="PANTHER" id="PTHR43808">
    <property type="entry name" value="ACETYLORNITHINE DEACETYLASE"/>
    <property type="match status" value="1"/>
</dbReference>
<dbReference type="EC" id="3.5.1.18" evidence="5 15"/>
<evidence type="ECO:0000256" key="7">
    <source>
        <dbReference type="ARBA" id="ARBA00022605"/>
    </source>
</evidence>
<dbReference type="InterPro" id="IPR005941">
    <property type="entry name" value="DapE_proteobac"/>
</dbReference>
<accession>A0A6S6SPX8</accession>
<keyword evidence="8" id="KW-0479">Metal-binding</keyword>
<comment type="similarity">
    <text evidence="3">Belongs to the peptidase M20A family. DapE subfamily.</text>
</comment>
<evidence type="ECO:0000256" key="1">
    <source>
        <dbReference type="ARBA" id="ARBA00001947"/>
    </source>
</evidence>
<dbReference type="Gene3D" id="3.40.630.10">
    <property type="entry name" value="Zn peptidases"/>
    <property type="match status" value="1"/>
</dbReference>
<dbReference type="GO" id="GO:0046872">
    <property type="term" value="F:metal ion binding"/>
    <property type="evidence" value="ECO:0007669"/>
    <property type="project" value="UniProtKB-KW"/>
</dbReference>
<evidence type="ECO:0000256" key="3">
    <source>
        <dbReference type="ARBA" id="ARBA00006746"/>
    </source>
</evidence>
<evidence type="ECO:0000259" key="16">
    <source>
        <dbReference type="Pfam" id="PF07687"/>
    </source>
</evidence>
<dbReference type="Pfam" id="PF07687">
    <property type="entry name" value="M20_dimer"/>
    <property type="match status" value="1"/>
</dbReference>
<dbReference type="NCBIfam" id="NF009557">
    <property type="entry name" value="PRK13009.1"/>
    <property type="match status" value="1"/>
</dbReference>
<evidence type="ECO:0000256" key="6">
    <source>
        <dbReference type="ARBA" id="ARBA00022391"/>
    </source>
</evidence>
<dbReference type="InterPro" id="IPR002933">
    <property type="entry name" value="Peptidase_M20"/>
</dbReference>
<dbReference type="GO" id="GO:0019877">
    <property type="term" value="P:diaminopimelate biosynthetic process"/>
    <property type="evidence" value="ECO:0007669"/>
    <property type="project" value="UniProtKB-KW"/>
</dbReference>
<sequence length="364" mass="40397">MELIPLFKKILSYKTLTPDEDGFYDFLKSYLSDFIIIENEKNSVKNIFLYKKYSEGPHLCFAGHIDVVPAGDNWKTDPFIPHEEDGYIYARGAQDMKSGLTCFIKAIKDTKTFNGTLSLLITSDEEGPGIDGTQYMLKVLKEKNLLPDMGVVAEPTCSKILGDTVKIGRRGSINGIINIIGKQTHAAYPEKGINPINIIAPLLSSIAGVKLDDGDDSFDPSLLVITDIRGGMEVTNVTPANVKIMFNVRNSTKTSKEKLKTFIESKLKDINYTLELTQGSFPFVTQKDSKLVKVVQNSIKEVTNIEPTLSTTGGTSDARYFAPHNIPTVEFGVINDTIHAINERTSIKEVNQVYEIFKDVISKI</sequence>
<dbReference type="SUPFAM" id="SSF53187">
    <property type="entry name" value="Zn-dependent exopeptidases"/>
    <property type="match status" value="1"/>
</dbReference>